<evidence type="ECO:0008006" key="3">
    <source>
        <dbReference type="Google" id="ProtNLM"/>
    </source>
</evidence>
<proteinExistence type="predicted"/>
<evidence type="ECO:0000313" key="1">
    <source>
        <dbReference type="EMBL" id="GHB33694.1"/>
    </source>
</evidence>
<gene>
    <name evidence="1" type="ORF">GCM10007094_23120</name>
</gene>
<reference evidence="2" key="1">
    <citation type="journal article" date="2019" name="Int. J. Syst. Evol. Microbiol.">
        <title>The Global Catalogue of Microorganisms (GCM) 10K type strain sequencing project: providing services to taxonomists for standard genome sequencing and annotation.</title>
        <authorList>
            <consortium name="The Broad Institute Genomics Platform"/>
            <consortium name="The Broad Institute Genome Sequencing Center for Infectious Disease"/>
            <person name="Wu L."/>
            <person name="Ma J."/>
        </authorList>
    </citation>
    <scope>NUCLEOTIDE SEQUENCE [LARGE SCALE GENOMIC DNA]</scope>
    <source>
        <strain evidence="2">KCTC 12861</strain>
    </source>
</reference>
<dbReference type="RefSeq" id="WP_189436957.1">
    <property type="nucleotide sequence ID" value="NZ_BMXE01000004.1"/>
</dbReference>
<comment type="caution">
    <text evidence="1">The sequence shown here is derived from an EMBL/GenBank/DDBJ whole genome shotgun (WGS) entry which is preliminary data.</text>
</comment>
<protein>
    <recommendedName>
        <fullName evidence="3">PDZ domain-containing protein</fullName>
    </recommendedName>
</protein>
<sequence>MTGEESIVVRVRAAKGGFIATVGNEATSHMGIVGDELVAVNRDTLQQTLEKEVRVRLADILNRLSPISQSSE</sequence>
<keyword evidence="2" id="KW-1185">Reference proteome</keyword>
<dbReference type="EMBL" id="BMXE01000004">
    <property type="protein sequence ID" value="GHB33694.1"/>
    <property type="molecule type" value="Genomic_DNA"/>
</dbReference>
<organism evidence="1 2">
    <name type="scientific">Pseudovibrio japonicus</name>
    <dbReference type="NCBI Taxonomy" id="366534"/>
    <lineage>
        <taxon>Bacteria</taxon>
        <taxon>Pseudomonadati</taxon>
        <taxon>Pseudomonadota</taxon>
        <taxon>Alphaproteobacteria</taxon>
        <taxon>Hyphomicrobiales</taxon>
        <taxon>Stappiaceae</taxon>
        <taxon>Pseudovibrio</taxon>
    </lineage>
</organism>
<evidence type="ECO:0000313" key="2">
    <source>
        <dbReference type="Proteomes" id="UP000637980"/>
    </source>
</evidence>
<accession>A0ABQ3EG89</accession>
<name>A0ABQ3EG89_9HYPH</name>
<dbReference type="Proteomes" id="UP000637980">
    <property type="component" value="Unassembled WGS sequence"/>
</dbReference>